<dbReference type="Proteomes" id="UP000663880">
    <property type="component" value="Unassembled WGS sequence"/>
</dbReference>
<name>A0A821P0K4_9NEOP</name>
<accession>A0A821P0K4</accession>
<evidence type="ECO:0000256" key="1">
    <source>
        <dbReference type="SAM" id="Phobius"/>
    </source>
</evidence>
<protein>
    <submittedName>
        <fullName evidence="2">Uncharacterized protein</fullName>
    </submittedName>
</protein>
<sequence length="71" mass="7711">MLCSGIGNLTLAPIIGAIRDNTNNYQLALNMITAIFGVIGITYMCKLLYKNNCSQGHQQKSPVLNKNLNVA</sequence>
<keyword evidence="3" id="KW-1185">Reference proteome</keyword>
<keyword evidence="1" id="KW-1133">Transmembrane helix</keyword>
<reference evidence="2" key="1">
    <citation type="submission" date="2021-02" db="EMBL/GenBank/DDBJ databases">
        <authorList>
            <person name="Steward A R."/>
        </authorList>
    </citation>
    <scope>NUCLEOTIDE SEQUENCE</scope>
</reference>
<comment type="caution">
    <text evidence="2">The sequence shown here is derived from an EMBL/GenBank/DDBJ whole genome shotgun (WGS) entry which is preliminary data.</text>
</comment>
<dbReference type="AlphaFoldDB" id="A0A821P0K4"/>
<gene>
    <name evidence="2" type="ORF">PMACD_LOCUS3195</name>
</gene>
<evidence type="ECO:0000313" key="3">
    <source>
        <dbReference type="Proteomes" id="UP000663880"/>
    </source>
</evidence>
<keyword evidence="1" id="KW-0812">Transmembrane</keyword>
<organism evidence="2 3">
    <name type="scientific">Pieris macdunnoughi</name>
    <dbReference type="NCBI Taxonomy" id="345717"/>
    <lineage>
        <taxon>Eukaryota</taxon>
        <taxon>Metazoa</taxon>
        <taxon>Ecdysozoa</taxon>
        <taxon>Arthropoda</taxon>
        <taxon>Hexapoda</taxon>
        <taxon>Insecta</taxon>
        <taxon>Pterygota</taxon>
        <taxon>Neoptera</taxon>
        <taxon>Endopterygota</taxon>
        <taxon>Lepidoptera</taxon>
        <taxon>Glossata</taxon>
        <taxon>Ditrysia</taxon>
        <taxon>Papilionoidea</taxon>
        <taxon>Pieridae</taxon>
        <taxon>Pierinae</taxon>
        <taxon>Pieris</taxon>
    </lineage>
</organism>
<proteinExistence type="predicted"/>
<feature type="transmembrane region" description="Helical" evidence="1">
    <location>
        <begin position="27"/>
        <end position="49"/>
    </location>
</feature>
<dbReference type="EMBL" id="CAJOBZ010000005">
    <property type="protein sequence ID" value="CAF4796651.1"/>
    <property type="molecule type" value="Genomic_DNA"/>
</dbReference>
<evidence type="ECO:0000313" key="2">
    <source>
        <dbReference type="EMBL" id="CAF4796651.1"/>
    </source>
</evidence>
<keyword evidence="1" id="KW-0472">Membrane</keyword>